<proteinExistence type="predicted"/>
<dbReference type="InterPro" id="IPR019587">
    <property type="entry name" value="Polyketide_cyclase/dehydratase"/>
</dbReference>
<dbReference type="AlphaFoldDB" id="A0A5C6XTY2"/>
<organism evidence="2 3">
    <name type="scientific">Lujinxingia vulgaris</name>
    <dbReference type="NCBI Taxonomy" id="2600176"/>
    <lineage>
        <taxon>Bacteria</taxon>
        <taxon>Deltaproteobacteria</taxon>
        <taxon>Bradymonadales</taxon>
        <taxon>Lujinxingiaceae</taxon>
        <taxon>Lujinxingia</taxon>
    </lineage>
</organism>
<comment type="caution">
    <text evidence="2">The sequence shown here is derived from an EMBL/GenBank/DDBJ whole genome shotgun (WGS) entry which is preliminary data.</text>
</comment>
<keyword evidence="1" id="KW-0472">Membrane</keyword>
<dbReference type="EMBL" id="VOSL01000001">
    <property type="protein sequence ID" value="TXD44755.1"/>
    <property type="molecule type" value="Genomic_DNA"/>
</dbReference>
<evidence type="ECO:0000313" key="3">
    <source>
        <dbReference type="Proteomes" id="UP000321046"/>
    </source>
</evidence>
<feature type="transmembrane region" description="Helical" evidence="1">
    <location>
        <begin position="245"/>
        <end position="264"/>
    </location>
</feature>
<dbReference type="InterPro" id="IPR023393">
    <property type="entry name" value="START-like_dom_sf"/>
</dbReference>
<keyword evidence="1" id="KW-1133">Transmembrane helix</keyword>
<dbReference type="GO" id="GO:0016020">
    <property type="term" value="C:membrane"/>
    <property type="evidence" value="ECO:0007669"/>
    <property type="project" value="InterPro"/>
</dbReference>
<accession>A0A5C6XTY2</accession>
<feature type="transmembrane region" description="Helical" evidence="1">
    <location>
        <begin position="145"/>
        <end position="164"/>
    </location>
</feature>
<feature type="transmembrane region" description="Helical" evidence="1">
    <location>
        <begin position="113"/>
        <end position="133"/>
    </location>
</feature>
<name>A0A5C6XTY2_9DELT</name>
<dbReference type="Gene3D" id="3.30.530.20">
    <property type="match status" value="1"/>
</dbReference>
<reference evidence="2 3" key="1">
    <citation type="submission" date="2019-08" db="EMBL/GenBank/DDBJ databases">
        <title>Bradymonadales sp. TMQ2.</title>
        <authorList>
            <person name="Liang Q."/>
        </authorList>
    </citation>
    <scope>NUCLEOTIDE SEQUENCE [LARGE SCALE GENOMIC DNA]</scope>
    <source>
        <strain evidence="2 3">TMQ2</strain>
    </source>
</reference>
<dbReference type="OrthoDB" id="315686at2"/>
<feature type="transmembrane region" description="Helical" evidence="1">
    <location>
        <begin position="61"/>
        <end position="83"/>
    </location>
</feature>
<keyword evidence="1" id="KW-0812">Transmembrane</keyword>
<feature type="transmembrane region" description="Helical" evidence="1">
    <location>
        <begin position="213"/>
        <end position="233"/>
    </location>
</feature>
<protein>
    <recommendedName>
        <fullName evidence="4">DUF805 domain-containing protein</fullName>
    </recommendedName>
</protein>
<feature type="transmembrane region" description="Helical" evidence="1">
    <location>
        <begin position="185"/>
        <end position="207"/>
    </location>
</feature>
<feature type="transmembrane region" description="Helical" evidence="1">
    <location>
        <begin position="270"/>
        <end position="288"/>
    </location>
</feature>
<evidence type="ECO:0000256" key="1">
    <source>
        <dbReference type="SAM" id="Phobius"/>
    </source>
</evidence>
<dbReference type="SUPFAM" id="SSF55961">
    <property type="entry name" value="Bet v1-like"/>
    <property type="match status" value="1"/>
</dbReference>
<evidence type="ECO:0008006" key="4">
    <source>
        <dbReference type="Google" id="ProtNLM"/>
    </source>
</evidence>
<gene>
    <name evidence="2" type="ORF">FRC96_00070</name>
</gene>
<sequence>MKLAPGRSVWLSSSIAKEHAGRPLWRPGSEDKEREMAERNEAQVVWWRRIFGMRASVDRRLYVMVGVGLALLKYALDSALVYVTSGELWSPWAYLSPALFVRAGAVDGLTSPTLMWAMALYALPFAWVGLSMSVRRAADAGHSPWLGLGFLLPGLNMLFILYLASRPSRGSWEPGRSEEVVPADLRSILLSVIFGVGLTAAMFALNIFGFQSYGWSLFFATPFVIGVVCAYLINREATRSMKTTVGAAWVSVLASCAAILLFALEGIICLVMAAPITLIMSAAGAALGRAVLLHSRRGRAAVVGLVLCLPFFSAVERYAPEPPLIEVATSVEVDASPMQVWDKVIHFSELAPPPAWVQMSGVAYPIRAELKGEGVGAVRYCEFSTGPFVEPITAWEPGRRLAFDVRAQPVPMEEWSPYKSVHPPHLDGYLQSKRGEFRLIDLGEGRTRLEGSTWYAIDMQPVGYWQLFASALIQQIHLRVLRHVKAEAEGAAQVADAG</sequence>
<dbReference type="Proteomes" id="UP000321046">
    <property type="component" value="Unassembled WGS sequence"/>
</dbReference>
<feature type="transmembrane region" description="Helical" evidence="1">
    <location>
        <begin position="89"/>
        <end position="106"/>
    </location>
</feature>
<dbReference type="Pfam" id="PF10604">
    <property type="entry name" value="Polyketide_cyc2"/>
    <property type="match status" value="1"/>
</dbReference>
<evidence type="ECO:0000313" key="2">
    <source>
        <dbReference type="EMBL" id="TXD44755.1"/>
    </source>
</evidence>